<evidence type="ECO:0000256" key="1">
    <source>
        <dbReference type="ARBA" id="ARBA00007944"/>
    </source>
</evidence>
<keyword evidence="9" id="KW-1185">Reference proteome</keyword>
<sequence length="809" mass="91857">MVARPRRHQISLEAQLQQLTLFTDLDASTENLEQLGPIIKSLDEARQQDAFLRHLKSFVRDKDAEIEAVCDANHSEFVAAVDKLLKVRSGTVTLKHRIGELNQDVQAGGTSLANKKRQLLETQRTAANVNHAIGIIQTCLRVLDLANRVDELIQQNKYFSALRSLQELESVHLGRILHHDFAKTMLDGIPQMRNQIKTAVTSEMKEWLFQVRQKSRTVGQLALEAMEVRLKRWRIKAQRDPLLRLAKVNSAIELVVNERTEHNFVENEKVSIDFRPLYQCIHIYDALDLRQELQASYHEDRRAQANLLLNQGLSFDANPSSGGGAFPALLEEMVGFFLVEHHVISTTPAGFRAEAEVDDLWDTMCTRVCDIVSLALRDCKETKVYVFAKSSFQTFIQTLEGYSFPVTKLNALLLTLFERYAHLLRDRFSKDFQQAMSETQHQPMVVNSSDELNKVLSVCWLKPGDDEMLSKSKFPLSLPFSQTYPLCCMDIRNLVDQYYVFSDGFSFSQNHREIDEILKKSLDSLLIQQVSTAIRRSLDNTAAINLSQIAQIVVNAEHFNLACIELENLLASLRAPHGRGGKLRLDASKHFVSTLRIAEEKINLAFGAKLDQFSDLAEYDWSHRPVTSRVGGGVMHSAWLQDTVDWLRTMMESVLVLLPHNVKAKVFSVAYAHLSNSLLDKHLLGSDSSPLANLSGLATLQIDLEFLQQNAQQDCVDAQVFNRVNQTFALFLQDKMGEYTTLLQTGKQPKMGDWRFNAVEPKQVILILDKLIKFSARQQDGLSDVAKRQREKEGLLRVINSNANFRKMI</sequence>
<dbReference type="Gene3D" id="1.10.357.30">
    <property type="entry name" value="Exocyst complex subunit Sec15 C-terminal domain, N-terminal subdomain"/>
    <property type="match status" value="1"/>
</dbReference>
<evidence type="ECO:0000259" key="6">
    <source>
        <dbReference type="Pfam" id="PF04091"/>
    </source>
</evidence>
<dbReference type="GO" id="GO:0016020">
    <property type="term" value="C:membrane"/>
    <property type="evidence" value="ECO:0007669"/>
    <property type="project" value="TreeGrafter"/>
</dbReference>
<comment type="function">
    <text evidence="5">Component of the exocyst complex involved in the docking of exocytic vesicles with fusion sites on the plasma membrane.</text>
</comment>
<proteinExistence type="inferred from homology"/>
<dbReference type="Pfam" id="PF04091">
    <property type="entry name" value="Sec15_C"/>
    <property type="match status" value="1"/>
</dbReference>
<keyword evidence="2 5" id="KW-0813">Transport</keyword>
<evidence type="ECO:0000259" key="7">
    <source>
        <dbReference type="Pfam" id="PF20651"/>
    </source>
</evidence>
<dbReference type="PANTHER" id="PTHR12702:SF0">
    <property type="entry name" value="EXOCYST COMPLEX COMPONENT 6"/>
    <property type="match status" value="1"/>
</dbReference>
<dbReference type="GO" id="GO:0090522">
    <property type="term" value="P:vesicle tethering involved in exocytosis"/>
    <property type="evidence" value="ECO:0007669"/>
    <property type="project" value="UniProtKB-UniRule"/>
</dbReference>
<feature type="domain" description="Exocyst complex subunit EXOC6/Sec15 C-terminal" evidence="6">
    <location>
        <begin position="408"/>
        <end position="770"/>
    </location>
</feature>
<dbReference type="GO" id="GO:0000145">
    <property type="term" value="C:exocyst"/>
    <property type="evidence" value="ECO:0007669"/>
    <property type="project" value="UniProtKB-UniRule"/>
</dbReference>
<keyword evidence="4" id="KW-0175">Coiled coil</keyword>
<protein>
    <recommendedName>
        <fullName evidence="5">Exocyst complex component SEC15</fullName>
    </recommendedName>
</protein>
<gene>
    <name evidence="8" type="ORF">MEPE_05397</name>
</gene>
<accession>A0AAJ4XQY5</accession>
<dbReference type="InterPro" id="IPR048359">
    <property type="entry name" value="EXOC6_Sec15_N"/>
</dbReference>
<dbReference type="FunFam" id="1.10.357.30:FF:000004">
    <property type="entry name" value="Exocyst complex component SEC15"/>
    <property type="match status" value="1"/>
</dbReference>
<evidence type="ECO:0000256" key="4">
    <source>
        <dbReference type="ARBA" id="ARBA00023054"/>
    </source>
</evidence>
<dbReference type="InterPro" id="IPR007225">
    <property type="entry name" value="EXOC6/Sec15"/>
</dbReference>
<evidence type="ECO:0000256" key="2">
    <source>
        <dbReference type="ARBA" id="ARBA00022448"/>
    </source>
</evidence>
<dbReference type="GO" id="GO:0006893">
    <property type="term" value="P:Golgi to plasma membrane transport"/>
    <property type="evidence" value="ECO:0007669"/>
    <property type="project" value="TreeGrafter"/>
</dbReference>
<dbReference type="PIRSF" id="PIRSF025007">
    <property type="entry name" value="Sec15"/>
    <property type="match status" value="1"/>
</dbReference>
<evidence type="ECO:0000313" key="8">
    <source>
        <dbReference type="EMBL" id="SNX86688.1"/>
    </source>
</evidence>
<evidence type="ECO:0000256" key="5">
    <source>
        <dbReference type="PIRNR" id="PIRNR025007"/>
    </source>
</evidence>
<name>A0AAJ4XQY5_9BASI</name>
<dbReference type="Proteomes" id="UP001294444">
    <property type="component" value="Unassembled WGS sequence"/>
</dbReference>
<evidence type="ECO:0000313" key="9">
    <source>
        <dbReference type="Proteomes" id="UP001294444"/>
    </source>
</evidence>
<dbReference type="InterPro" id="IPR042044">
    <property type="entry name" value="EXOC6PINT-1/Sec15/Tip20_C_dom2"/>
</dbReference>
<dbReference type="AlphaFoldDB" id="A0AAJ4XQY5"/>
<dbReference type="EMBL" id="OAPG01000015">
    <property type="protein sequence ID" value="SNX86688.1"/>
    <property type="molecule type" value="Genomic_DNA"/>
</dbReference>
<dbReference type="GO" id="GO:0006886">
    <property type="term" value="P:intracellular protein transport"/>
    <property type="evidence" value="ECO:0007669"/>
    <property type="project" value="InterPro"/>
</dbReference>
<dbReference type="InterPro" id="IPR042045">
    <property type="entry name" value="EXOC6/Sec15_C_dom1"/>
</dbReference>
<organism evidence="8 9">
    <name type="scientific">Melanopsichium pennsylvanicum</name>
    <dbReference type="NCBI Taxonomy" id="63383"/>
    <lineage>
        <taxon>Eukaryota</taxon>
        <taxon>Fungi</taxon>
        <taxon>Dikarya</taxon>
        <taxon>Basidiomycota</taxon>
        <taxon>Ustilaginomycotina</taxon>
        <taxon>Ustilaginomycetes</taxon>
        <taxon>Ustilaginales</taxon>
        <taxon>Ustilaginaceae</taxon>
        <taxon>Melanopsichium</taxon>
    </lineage>
</organism>
<comment type="similarity">
    <text evidence="1 5">Belongs to the SEC15 family.</text>
</comment>
<comment type="caution">
    <text evidence="8">The sequence shown here is derived from an EMBL/GenBank/DDBJ whole genome shotgun (WGS) entry which is preliminary data.</text>
</comment>
<dbReference type="Gene3D" id="1.20.58.670">
    <property type="entry name" value="Dsl1p vesicle tethering complex, Tip20p subunit, domain D"/>
    <property type="match status" value="1"/>
</dbReference>
<reference evidence="8" key="1">
    <citation type="submission" date="2023-10" db="EMBL/GenBank/DDBJ databases">
        <authorList>
            <person name="Guldener U."/>
        </authorList>
    </citation>
    <scope>NUCLEOTIDE SEQUENCE</scope>
    <source>
        <strain evidence="8">Mp4</strain>
    </source>
</reference>
<dbReference type="PANTHER" id="PTHR12702">
    <property type="entry name" value="SEC15"/>
    <property type="match status" value="1"/>
</dbReference>
<dbReference type="Pfam" id="PF20651">
    <property type="entry name" value="EXOC6_Sec15_N"/>
    <property type="match status" value="1"/>
</dbReference>
<evidence type="ECO:0000256" key="3">
    <source>
        <dbReference type="ARBA" id="ARBA00022483"/>
    </source>
</evidence>
<dbReference type="InterPro" id="IPR046361">
    <property type="entry name" value="EXOC6/Sec15_C"/>
</dbReference>
<keyword evidence="3 5" id="KW-0268">Exocytosis</keyword>
<feature type="domain" description="Exocyst complex component EXOC6/Sec15 N-terminal" evidence="7">
    <location>
        <begin position="54"/>
        <end position="222"/>
    </location>
</feature>